<accession>A0ABS6JB78</accession>
<proteinExistence type="predicted"/>
<comment type="pathway">
    <text evidence="6">Amino-acid biosynthesis.</text>
</comment>
<dbReference type="InterPro" id="IPR001342">
    <property type="entry name" value="HDH_cat"/>
</dbReference>
<sequence length="439" mass="48747">MSQHIRVTDEKKSFNIAILGFGTVGEGVYWALQKKSDKISSILGREINIPLVLVANRTKKRNIKKQTNVTDQLADVLKERQLDAVIEATPDAETAYPYVKQLLEHGISIISANKELIAKHGEELHVLAGDNHCHLLFEATVAGGIPVLNTIRHTLKANSIERFEGILNGTSNFILSKMREEGTSFSDALGEAQEKGYAELVPDKDIDGWDAYYKTMIVSRWIYGRAPIWKNSPRGIRNVSLSDIKIGEHFNGRIKHVASLVKKDGEVHAAVQPCFVLNDHPLYGVEGVNNGIRIDGSIVGSIMLQGPGAGKYPTASAMVEDMINLFMSRHENLSIEGIEFSTEGFLDQEKQKSIDQITSGDGAYWFVTGEEGIVRSISALGVEIIQAAETACIVYGRENQLSQWKERSCAKVRVYPVLSDFRKLISNRSFFEREKTVSI</sequence>
<reference evidence="10 11" key="1">
    <citation type="submission" date="2021-06" db="EMBL/GenBank/DDBJ databases">
        <title>Bacillus sp. RD4P76, an endophyte from a halophyte.</title>
        <authorList>
            <person name="Sun J.-Q."/>
        </authorList>
    </citation>
    <scope>NUCLEOTIDE SEQUENCE [LARGE SCALE GENOMIC DNA]</scope>
    <source>
        <strain evidence="10 11">CGMCC 1.15917</strain>
    </source>
</reference>
<name>A0ABS6JB78_9BACI</name>
<dbReference type="InterPro" id="IPR005106">
    <property type="entry name" value="Asp/hSer_DH_NAD-bd"/>
</dbReference>
<keyword evidence="4 10" id="KW-0560">Oxidoreductase</keyword>
<dbReference type="NCBIfam" id="NF004976">
    <property type="entry name" value="PRK06349.1"/>
    <property type="match status" value="1"/>
</dbReference>
<evidence type="ECO:0000256" key="1">
    <source>
        <dbReference type="ARBA" id="ARBA00013376"/>
    </source>
</evidence>
<keyword evidence="3" id="KW-0791">Threonine biosynthesis</keyword>
<dbReference type="EMBL" id="JAHQCS010000055">
    <property type="protein sequence ID" value="MBU9710937.1"/>
    <property type="molecule type" value="Genomic_DNA"/>
</dbReference>
<dbReference type="PANTHER" id="PTHR43331">
    <property type="entry name" value="HOMOSERINE DEHYDROGENASE"/>
    <property type="match status" value="1"/>
</dbReference>
<evidence type="ECO:0000259" key="8">
    <source>
        <dbReference type="Pfam" id="PF00742"/>
    </source>
</evidence>
<comment type="caution">
    <text evidence="10">The sequence shown here is derived from an EMBL/GenBank/DDBJ whole genome shotgun (WGS) entry which is preliminary data.</text>
</comment>
<feature type="domain" description="Aspartate/homoserine dehydrogenase NAD-binding" evidence="9">
    <location>
        <begin position="20"/>
        <end position="138"/>
    </location>
</feature>
<keyword evidence="7" id="KW-0472">Membrane</keyword>
<dbReference type="GO" id="GO:0004412">
    <property type="term" value="F:homoserine dehydrogenase activity"/>
    <property type="evidence" value="ECO:0007669"/>
    <property type="project" value="UniProtKB-EC"/>
</dbReference>
<dbReference type="RefSeq" id="WP_217064828.1">
    <property type="nucleotide sequence ID" value="NZ_JAHQCS010000055.1"/>
</dbReference>
<organism evidence="10 11">
    <name type="scientific">Evansella tamaricis</name>
    <dbReference type="NCBI Taxonomy" id="2069301"/>
    <lineage>
        <taxon>Bacteria</taxon>
        <taxon>Bacillati</taxon>
        <taxon>Bacillota</taxon>
        <taxon>Bacilli</taxon>
        <taxon>Bacillales</taxon>
        <taxon>Bacillaceae</taxon>
        <taxon>Evansella</taxon>
    </lineage>
</organism>
<dbReference type="Proteomes" id="UP000784880">
    <property type="component" value="Unassembled WGS sequence"/>
</dbReference>
<protein>
    <recommendedName>
        <fullName evidence="1">Homoserine dehydrogenase</fullName>
    </recommendedName>
</protein>
<gene>
    <name evidence="10" type="ORF">KS419_04200</name>
</gene>
<evidence type="ECO:0000256" key="2">
    <source>
        <dbReference type="ARBA" id="ARBA00022605"/>
    </source>
</evidence>
<keyword evidence="7" id="KW-0812">Transmembrane</keyword>
<keyword evidence="2" id="KW-0028">Amino-acid biosynthesis</keyword>
<evidence type="ECO:0000256" key="5">
    <source>
        <dbReference type="ARBA" id="ARBA00023167"/>
    </source>
</evidence>
<evidence type="ECO:0000313" key="10">
    <source>
        <dbReference type="EMBL" id="MBU9710937.1"/>
    </source>
</evidence>
<dbReference type="Pfam" id="PF03447">
    <property type="entry name" value="NAD_binding_3"/>
    <property type="match status" value="1"/>
</dbReference>
<evidence type="ECO:0000256" key="4">
    <source>
        <dbReference type="ARBA" id="ARBA00023002"/>
    </source>
</evidence>
<evidence type="ECO:0000256" key="3">
    <source>
        <dbReference type="ARBA" id="ARBA00022697"/>
    </source>
</evidence>
<keyword evidence="7" id="KW-1133">Transmembrane helix</keyword>
<feature type="domain" description="Homoserine dehydrogenase catalytic" evidence="8">
    <location>
        <begin position="146"/>
        <end position="323"/>
    </location>
</feature>
<evidence type="ECO:0000256" key="6">
    <source>
        <dbReference type="ARBA" id="ARBA00029440"/>
    </source>
</evidence>
<dbReference type="PANTHER" id="PTHR43331:SF1">
    <property type="entry name" value="HOMOSERINE DEHYDROGENASE"/>
    <property type="match status" value="1"/>
</dbReference>
<evidence type="ECO:0000259" key="9">
    <source>
        <dbReference type="Pfam" id="PF03447"/>
    </source>
</evidence>
<evidence type="ECO:0000256" key="7">
    <source>
        <dbReference type="SAM" id="Phobius"/>
    </source>
</evidence>
<feature type="transmembrane region" description="Helical" evidence="7">
    <location>
        <begin position="12"/>
        <end position="32"/>
    </location>
</feature>
<keyword evidence="5" id="KW-0486">Methionine biosynthesis</keyword>
<evidence type="ECO:0000313" key="11">
    <source>
        <dbReference type="Proteomes" id="UP000784880"/>
    </source>
</evidence>
<keyword evidence="11" id="KW-1185">Reference proteome</keyword>
<dbReference type="Pfam" id="PF00742">
    <property type="entry name" value="Homoserine_dh"/>
    <property type="match status" value="1"/>
</dbReference>